<feature type="region of interest" description="Disordered" evidence="2">
    <location>
        <begin position="264"/>
        <end position="283"/>
    </location>
</feature>
<accession>A0AAV6PFW5</accession>
<dbReference type="PANTHER" id="PTHR22089">
    <property type="entry name" value="MIRROR-IMAGE POLYDACTYLY GENE 1 PROTEIN"/>
    <property type="match status" value="1"/>
</dbReference>
<organism evidence="3 4">
    <name type="scientific">Solea senegalensis</name>
    <name type="common">Senegalese sole</name>
    <dbReference type="NCBI Taxonomy" id="28829"/>
    <lineage>
        <taxon>Eukaryota</taxon>
        <taxon>Metazoa</taxon>
        <taxon>Chordata</taxon>
        <taxon>Craniata</taxon>
        <taxon>Vertebrata</taxon>
        <taxon>Euteleostomi</taxon>
        <taxon>Actinopterygii</taxon>
        <taxon>Neopterygii</taxon>
        <taxon>Teleostei</taxon>
        <taxon>Neoteleostei</taxon>
        <taxon>Acanthomorphata</taxon>
        <taxon>Carangaria</taxon>
        <taxon>Pleuronectiformes</taxon>
        <taxon>Pleuronectoidei</taxon>
        <taxon>Soleidae</taxon>
        <taxon>Solea</taxon>
    </lineage>
</organism>
<evidence type="ECO:0008006" key="5">
    <source>
        <dbReference type="Google" id="ProtNLM"/>
    </source>
</evidence>
<dbReference type="Proteomes" id="UP000693946">
    <property type="component" value="Unassembled WGS sequence"/>
</dbReference>
<dbReference type="EMBL" id="JAGKHQ010001132">
    <property type="protein sequence ID" value="KAG7460523.1"/>
    <property type="molecule type" value="Genomic_DNA"/>
</dbReference>
<dbReference type="PANTHER" id="PTHR22089:SF2">
    <property type="entry name" value="MIRROR-IMAGE POLYDACTYLY GENE 1 PROTEIN"/>
    <property type="match status" value="1"/>
</dbReference>
<proteinExistence type="predicted"/>
<dbReference type="AlphaFoldDB" id="A0AAV6PFW5"/>
<feature type="compositionally biased region" description="Polar residues" evidence="2">
    <location>
        <begin position="264"/>
        <end position="279"/>
    </location>
</feature>
<evidence type="ECO:0000313" key="4">
    <source>
        <dbReference type="Proteomes" id="UP000693946"/>
    </source>
</evidence>
<keyword evidence="1" id="KW-0175">Coiled coil</keyword>
<protein>
    <recommendedName>
        <fullName evidence="5">Mirror-image polydactyly 1</fullName>
    </recommendedName>
</protein>
<feature type="coiled-coil region" evidence="1">
    <location>
        <begin position="202"/>
        <end position="263"/>
    </location>
</feature>
<sequence>MSPPILRCPAVMQVEVSSSRGRGRDVSDGGERGVVLLDDSFPQDVSSGRQSSVWNKNVSFLLKEVDTLRDANNKLQEQLLQKEEELQRRMVEEELREELEKGSKVVLDEVLSSQKDRDHALMSRLLLANEERDEALLRIQRLQRTTQSETVNVDAAEMEVDKLLQCVCDAHSVQQVEQFGSVLVERLKSAQQRRNDITAQEMKAVMEEREGCVNKCKRLEQDLNEEREQRRSQEELLRLQTERDSALDERRRLEVELQALRANHSPQNLTVSPPSSSAHGDSLEAPPLLVQLEQLSQEKQRMEAELQRCQEVEQEANERVHRDGGDKDRLLSQHLWTCGQVQQCESETEDSSLTSTITTEYIINVHDKHTYPTNVNKLHTLYFFSFCL</sequence>
<dbReference type="InterPro" id="IPR026175">
    <property type="entry name" value="MIPOL1"/>
</dbReference>
<feature type="coiled-coil region" evidence="1">
    <location>
        <begin position="292"/>
        <end position="319"/>
    </location>
</feature>
<evidence type="ECO:0000256" key="2">
    <source>
        <dbReference type="SAM" id="MobiDB-lite"/>
    </source>
</evidence>
<keyword evidence="4" id="KW-1185">Reference proteome</keyword>
<gene>
    <name evidence="3" type="ORF">JOB18_044325</name>
</gene>
<feature type="coiled-coil region" evidence="1">
    <location>
        <begin position="58"/>
        <end position="101"/>
    </location>
</feature>
<name>A0AAV6PFW5_SOLSE</name>
<reference evidence="3 4" key="1">
    <citation type="journal article" date="2021" name="Sci. Rep.">
        <title>Chromosome anchoring in Senegalese sole (Solea senegalensis) reveals sex-associated markers and genome rearrangements in flatfish.</title>
        <authorList>
            <person name="Guerrero-Cozar I."/>
            <person name="Gomez-Garrido J."/>
            <person name="Berbel C."/>
            <person name="Martinez-Blanch J.F."/>
            <person name="Alioto T."/>
            <person name="Claros M.G."/>
            <person name="Gagnaire P.A."/>
            <person name="Manchado M."/>
        </authorList>
    </citation>
    <scope>NUCLEOTIDE SEQUENCE [LARGE SCALE GENOMIC DNA]</scope>
    <source>
        <strain evidence="3">Sse05_10M</strain>
    </source>
</reference>
<evidence type="ECO:0000313" key="3">
    <source>
        <dbReference type="EMBL" id="KAG7460523.1"/>
    </source>
</evidence>
<comment type="caution">
    <text evidence="3">The sequence shown here is derived from an EMBL/GenBank/DDBJ whole genome shotgun (WGS) entry which is preliminary data.</text>
</comment>
<evidence type="ECO:0000256" key="1">
    <source>
        <dbReference type="SAM" id="Coils"/>
    </source>
</evidence>